<dbReference type="AlphaFoldDB" id="A4JWF0"/>
<dbReference type="EMBL" id="CP000621">
    <property type="protein sequence ID" value="ABO60603.1"/>
    <property type="molecule type" value="Genomic_DNA"/>
</dbReference>
<organism evidence="1 2">
    <name type="scientific">Burkholderia vietnamiensis (strain G4 / LMG 22486)</name>
    <name type="common">Burkholderia cepacia (strain R1808)</name>
    <dbReference type="NCBI Taxonomy" id="269482"/>
    <lineage>
        <taxon>Bacteria</taxon>
        <taxon>Pseudomonadati</taxon>
        <taxon>Pseudomonadota</taxon>
        <taxon>Betaproteobacteria</taxon>
        <taxon>Burkholderiales</taxon>
        <taxon>Burkholderiaceae</taxon>
        <taxon>Burkholderia</taxon>
        <taxon>Burkholderia cepacia complex</taxon>
    </lineage>
</organism>
<dbReference type="Proteomes" id="UP000002287">
    <property type="component" value="Plasmid pBVIE05"/>
</dbReference>
<dbReference type="HOGENOM" id="CLU_086264_0_0_4"/>
<evidence type="ECO:0000313" key="2">
    <source>
        <dbReference type="Proteomes" id="UP000002287"/>
    </source>
</evidence>
<protein>
    <submittedName>
        <fullName evidence="1">Uncharacterized protein</fullName>
    </submittedName>
</protein>
<gene>
    <name evidence="1" type="ordered locus">Bcep1808_7733</name>
</gene>
<reference evidence="1 2" key="1">
    <citation type="submission" date="2007-03" db="EMBL/GenBank/DDBJ databases">
        <title>Complete sequence of plasmid pBVIE05 of Burkholderia vietnamiensis G4.</title>
        <authorList>
            <consortium name="US DOE Joint Genome Institute"/>
            <person name="Copeland A."/>
            <person name="Lucas S."/>
            <person name="Lapidus A."/>
            <person name="Barry K."/>
            <person name="Detter J.C."/>
            <person name="Glavina del Rio T."/>
            <person name="Hammon N."/>
            <person name="Israni S."/>
            <person name="Dalin E."/>
            <person name="Tice H."/>
            <person name="Pitluck S."/>
            <person name="Chain P."/>
            <person name="Malfatti S."/>
            <person name="Shin M."/>
            <person name="Vergez L."/>
            <person name="Schmutz J."/>
            <person name="Larimer F."/>
            <person name="Land M."/>
            <person name="Hauser L."/>
            <person name="Kyrpides N."/>
            <person name="Tiedje J."/>
            <person name="Richardson P."/>
        </authorList>
    </citation>
    <scope>NUCLEOTIDE SEQUENCE [LARGE SCALE GENOMIC DNA]</scope>
    <source>
        <strain evidence="2">G4 / LMG 22486</strain>
        <plasmid evidence="1 2">pBVIE05</plasmid>
    </source>
</reference>
<proteinExistence type="predicted"/>
<dbReference type="KEGG" id="bvi:Bcep1808_7733"/>
<evidence type="ECO:0000313" key="1">
    <source>
        <dbReference type="EMBL" id="ABO60603.1"/>
    </source>
</evidence>
<keyword evidence="1" id="KW-0614">Plasmid</keyword>
<sequence>MSIFDSIASTLPSSVGSSFSLDRAAQSVQRLLTTRVLKSDWTGLNPNLLAKFYPLKRTSDGWTQSNDVRQLSAADNFTVDDGYEVWCPITDGQSEMSLNWHSPFEGAGAESKAPTVSSMLQSGSLSPAVQAIGEQTGATSATDSASAALASAEGRVGITKLNSTQVFQGMPPVKLSMMLHFRALIDPVTEVKAPISMLKQWAVPQYLAADGVLANAIKNGSKDGIVQTIFPSMAPQIIGMRYGDMTYEPLVIESVSDPITGPRDVDGVMISCSVNVTLATLTAIDRRDIQRIYA</sequence>
<accession>A4JWF0</accession>
<name>A4JWF0_BURVG</name>
<geneLocation type="plasmid" evidence="1 2">
    <name>pBVIE05</name>
</geneLocation>